<keyword evidence="4" id="KW-0808">Transferase</keyword>
<evidence type="ECO:0000256" key="4">
    <source>
        <dbReference type="ARBA" id="ARBA00022679"/>
    </source>
</evidence>
<dbReference type="PANTHER" id="PTHR20961:SF21">
    <property type="entry name" value="OS02G0327700 PROTEIN"/>
    <property type="match status" value="1"/>
</dbReference>
<feature type="compositionally biased region" description="Polar residues" evidence="6">
    <location>
        <begin position="186"/>
        <end position="210"/>
    </location>
</feature>
<comment type="subcellular location">
    <subcellularLocation>
        <location evidence="1">Golgi apparatus membrane</location>
        <topology evidence="1">Single-pass type II membrane protein</topology>
    </subcellularLocation>
</comment>
<evidence type="ECO:0000313" key="9">
    <source>
        <dbReference type="Proteomes" id="UP000092600"/>
    </source>
</evidence>
<evidence type="ECO:0000259" key="7">
    <source>
        <dbReference type="Pfam" id="PF04577"/>
    </source>
</evidence>
<evidence type="ECO:0000313" key="8">
    <source>
        <dbReference type="EMBL" id="OAY75499.1"/>
    </source>
</evidence>
<reference evidence="8 9" key="1">
    <citation type="journal article" date="2016" name="DNA Res.">
        <title>The draft genome of MD-2 pineapple using hybrid error correction of long reads.</title>
        <authorList>
            <person name="Redwan R.M."/>
            <person name="Saidin A."/>
            <person name="Kumar S.V."/>
        </authorList>
    </citation>
    <scope>NUCLEOTIDE SEQUENCE [LARGE SCALE GENOMIC DNA]</scope>
    <source>
        <strain evidence="9">cv. MD2</strain>
        <tissue evidence="8">Leaf</tissue>
    </source>
</reference>
<comment type="caution">
    <text evidence="8">The sequence shown here is derived from an EMBL/GenBank/DDBJ whole genome shotgun (WGS) entry which is preliminary data.</text>
</comment>
<evidence type="ECO:0000256" key="3">
    <source>
        <dbReference type="ARBA" id="ARBA00022676"/>
    </source>
</evidence>
<evidence type="ECO:0000256" key="2">
    <source>
        <dbReference type="ARBA" id="ARBA00004881"/>
    </source>
</evidence>
<sequence length="609" mass="67608">MMKSLVRSLSKSNVGAGLLAGIFLVLLTYFTMSEQFVIRAPNYPRRVRVGRRRPGGGRSGRRREHSVREVRGGCWPAASCNRWRGGGDPLLPPTLGFGLPGGVAAAGGGRGGYGAAPEAEGKAVQPSVGGGSAWKLSGPDLGPHVPGRPQEAPAAAGGARGRRGTRAPGCRRSPGPTGGRRGRSEAWTQNSSRLGFLQRSTEQEVVSTPSAKDVEQGGGNEKSNQSIELKPVCNTTNRRCDVCDMTGDARILGSNSTVLYVPPPEIINPKPQEWKIRVQSRKHLPWIKSVTIKSLRGPFEAPPCTVRHNVPAVVFALGGLIGNTWHDFSDVIVPLYLTSRRFDGEVQFIITDLKPWWVEKYNVILKKLSRYEIIDFDSDKEIRCYPRALVGLWSHRDFGILPGSPPEGYTMLDFRLFIREAYSLPKDVPISYRDRPEKKPRLMLINRWQRRRWMNVDEVAKSVEELGFEVVVVEPKMDVNLTEFAKVVDSCDGLMGVHGAGLTNIVFLRTNATLIQVVPYGKLESMVEGFIGWAAREMKLRYFEYTISVEESSLLEKYGRDDPVIQDPDVVHMAGWRAVGQIYMHNQDVKLNVTRFAPTLLKALELLRQ</sequence>
<name>A0A199VEH4_ANACO</name>
<dbReference type="InterPro" id="IPR049625">
    <property type="entry name" value="Glyco_transf_61_cat"/>
</dbReference>
<dbReference type="GO" id="GO:0016763">
    <property type="term" value="F:pentosyltransferase activity"/>
    <property type="evidence" value="ECO:0007669"/>
    <property type="project" value="UniProtKB-ARBA"/>
</dbReference>
<keyword evidence="5" id="KW-0325">Glycoprotein</keyword>
<organism evidence="8 9">
    <name type="scientific">Ananas comosus</name>
    <name type="common">Pineapple</name>
    <name type="synonym">Ananas ananas</name>
    <dbReference type="NCBI Taxonomy" id="4615"/>
    <lineage>
        <taxon>Eukaryota</taxon>
        <taxon>Viridiplantae</taxon>
        <taxon>Streptophyta</taxon>
        <taxon>Embryophyta</taxon>
        <taxon>Tracheophyta</taxon>
        <taxon>Spermatophyta</taxon>
        <taxon>Magnoliopsida</taxon>
        <taxon>Liliopsida</taxon>
        <taxon>Poales</taxon>
        <taxon>Bromeliaceae</taxon>
        <taxon>Bromelioideae</taxon>
        <taxon>Ananas</taxon>
    </lineage>
</organism>
<dbReference type="PANTHER" id="PTHR20961">
    <property type="entry name" value="GLYCOSYLTRANSFERASE"/>
    <property type="match status" value="1"/>
</dbReference>
<dbReference type="AlphaFoldDB" id="A0A199VEH4"/>
<feature type="compositionally biased region" description="Low complexity" evidence="6">
    <location>
        <begin position="166"/>
        <end position="175"/>
    </location>
</feature>
<feature type="compositionally biased region" description="Basic residues" evidence="6">
    <location>
        <begin position="49"/>
        <end position="65"/>
    </location>
</feature>
<evidence type="ECO:0000256" key="1">
    <source>
        <dbReference type="ARBA" id="ARBA00004323"/>
    </source>
</evidence>
<dbReference type="InterPro" id="IPR007657">
    <property type="entry name" value="Glycosyltransferase_61"/>
</dbReference>
<gene>
    <name evidence="8" type="ORF">ACMD2_26106</name>
</gene>
<feature type="domain" description="Glycosyltransferase 61 catalytic" evidence="7">
    <location>
        <begin position="412"/>
        <end position="515"/>
    </location>
</feature>
<dbReference type="EMBL" id="LSRQ01002080">
    <property type="protein sequence ID" value="OAY75499.1"/>
    <property type="molecule type" value="Genomic_DNA"/>
</dbReference>
<proteinExistence type="predicted"/>
<dbReference type="GO" id="GO:0000139">
    <property type="term" value="C:Golgi membrane"/>
    <property type="evidence" value="ECO:0007669"/>
    <property type="project" value="UniProtKB-SubCell"/>
</dbReference>
<evidence type="ECO:0000256" key="6">
    <source>
        <dbReference type="SAM" id="MobiDB-lite"/>
    </source>
</evidence>
<feature type="region of interest" description="Disordered" evidence="6">
    <location>
        <begin position="49"/>
        <end position="68"/>
    </location>
</feature>
<evidence type="ECO:0000256" key="5">
    <source>
        <dbReference type="ARBA" id="ARBA00023180"/>
    </source>
</evidence>
<keyword evidence="3" id="KW-0328">Glycosyltransferase</keyword>
<dbReference type="Proteomes" id="UP000092600">
    <property type="component" value="Unassembled WGS sequence"/>
</dbReference>
<protein>
    <recommendedName>
        <fullName evidence="7">Glycosyltransferase 61 catalytic domain-containing protein</fullName>
    </recommendedName>
</protein>
<comment type="pathway">
    <text evidence="2">Glycan metabolism.</text>
</comment>
<feature type="region of interest" description="Disordered" evidence="6">
    <location>
        <begin position="109"/>
        <end position="227"/>
    </location>
</feature>
<feature type="compositionally biased region" description="Low complexity" evidence="6">
    <location>
        <begin position="147"/>
        <end position="157"/>
    </location>
</feature>
<accession>A0A199VEH4</accession>
<dbReference type="Pfam" id="PF04577">
    <property type="entry name" value="Glyco_transf_61"/>
    <property type="match status" value="1"/>
</dbReference>